<dbReference type="InterPro" id="IPR004042">
    <property type="entry name" value="Intein_endonuc_central"/>
</dbReference>
<comment type="caution">
    <text evidence="9">The sequence shown here is derived from an EMBL/GenBank/DDBJ whole genome shotgun (WGS) entry which is preliminary data.</text>
</comment>
<evidence type="ECO:0000313" key="10">
    <source>
        <dbReference type="Proteomes" id="UP000638263"/>
    </source>
</evidence>
<evidence type="ECO:0000256" key="4">
    <source>
        <dbReference type="ARBA" id="ARBA00022741"/>
    </source>
</evidence>
<dbReference type="Gene3D" id="3.40.50.300">
    <property type="entry name" value="P-loop containing nucleotide triphosphate hydrolases"/>
    <property type="match status" value="2"/>
</dbReference>
<dbReference type="SUPFAM" id="SSF52540">
    <property type="entry name" value="P-loop containing nucleoside triphosphate hydrolases"/>
    <property type="match status" value="2"/>
</dbReference>
<dbReference type="PANTHER" id="PTHR30473">
    <property type="entry name" value="PROTEIN PHOH"/>
    <property type="match status" value="1"/>
</dbReference>
<dbReference type="AlphaFoldDB" id="A0A917RHG2"/>
<gene>
    <name evidence="9" type="ORF">GCM10011588_22730</name>
</gene>
<keyword evidence="3" id="KW-0963">Cytoplasm</keyword>
<dbReference type="InterPro" id="IPR027417">
    <property type="entry name" value="P-loop_NTPase"/>
</dbReference>
<organism evidence="9 10">
    <name type="scientific">Nocardia jinanensis</name>
    <dbReference type="NCBI Taxonomy" id="382504"/>
    <lineage>
        <taxon>Bacteria</taxon>
        <taxon>Bacillati</taxon>
        <taxon>Actinomycetota</taxon>
        <taxon>Actinomycetes</taxon>
        <taxon>Mycobacteriales</taxon>
        <taxon>Nocardiaceae</taxon>
        <taxon>Nocardia</taxon>
    </lineage>
</organism>
<comment type="similarity">
    <text evidence="2">Belongs to the PhoH family.</text>
</comment>
<dbReference type="InterPro" id="IPR051451">
    <property type="entry name" value="PhoH2-like"/>
</dbReference>
<evidence type="ECO:0000256" key="1">
    <source>
        <dbReference type="ARBA" id="ARBA00004496"/>
    </source>
</evidence>
<reference evidence="9" key="2">
    <citation type="submission" date="2020-09" db="EMBL/GenBank/DDBJ databases">
        <authorList>
            <person name="Sun Q."/>
            <person name="Zhou Y."/>
        </authorList>
    </citation>
    <scope>NUCLEOTIDE SEQUENCE</scope>
    <source>
        <strain evidence="9">CGMCC 4.3508</strain>
    </source>
</reference>
<evidence type="ECO:0000256" key="7">
    <source>
        <dbReference type="SAM" id="MobiDB-lite"/>
    </source>
</evidence>
<sequence>MRSQGDIGDQNPSAAENGASGPGVRAVRSSIELAPESVFPFLGSADENLRELEELLAADIHVRGNLVTLTGAPGDVALAERIVEQLAALTGRNRVITPEAVRHTVSMLTEGSSESPAEVLSLDILSRRGKTIRPKTLNQKRYVDAIDESTIVFGIGPAGTGKTYLAMAKAVQALQTKQVNRIILTRPAVEAGERLGFLPGTLNEKIDPYLRPLYDALHDMMDPEAIPKLMAAGVIEVAPLAYMRGRAQPLFTKVLTPDGFRPIGDLAVGDLVIGSDGCPTPVLGVFPQGPKEIYRVHTQDGASTLASADHLWSVYTRSDRRRNKPPRVLETKEMVGNLRAAHYHRYELPLLSEPVRLPSRPVPIDAYALGLLLGDGCLTGSTTPAFSTEDPELVDMLVQAVPGIAVRRTSRVDYVLKRDRQPGEVVTLENPITGVARGLGLASTRSSTKFVPEVYLHNDDSVRLAVLQGLLDSDGGPVVQEGRTCRIQFTTVSDRLRDDIVFLVRSLGGVAHARTRLAAGRKPGRANGRPVLYRHNAHIVDIRLPAGIEPFRLARKAAKYAAGGGRPKRFIDRIEPAGTEEAVCIQVAAQDSLYVTEDFLLTHNTLNDSFIILDEAQNTTAEQMKMFLTRLGFGSKIVVTGDVTQVDLPHGARSGLRAASEILTGIEDIHFSQLTSSDVVRHRLVSDIVDAYEKFEAETRPPVGPPHMSGNRAQRRAASRTARQ</sequence>
<evidence type="ECO:0000256" key="6">
    <source>
        <dbReference type="ARBA" id="ARBA00039970"/>
    </source>
</evidence>
<proteinExistence type="inferred from homology"/>
<dbReference type="Gene3D" id="3.10.28.10">
    <property type="entry name" value="Homing endonucleases"/>
    <property type="match status" value="1"/>
</dbReference>
<evidence type="ECO:0000259" key="8">
    <source>
        <dbReference type="PROSITE" id="PS50819"/>
    </source>
</evidence>
<feature type="domain" description="DOD-type homing endonuclease" evidence="8">
    <location>
        <begin position="368"/>
        <end position="509"/>
    </location>
</feature>
<dbReference type="SUPFAM" id="SSF51294">
    <property type="entry name" value="Hedgehog/intein (Hint) domain"/>
    <property type="match status" value="1"/>
</dbReference>
<dbReference type="GO" id="GO:0005829">
    <property type="term" value="C:cytosol"/>
    <property type="evidence" value="ECO:0007669"/>
    <property type="project" value="TreeGrafter"/>
</dbReference>
<evidence type="ECO:0000313" key="9">
    <source>
        <dbReference type="EMBL" id="GGL07742.1"/>
    </source>
</evidence>
<dbReference type="InterPro" id="IPR003714">
    <property type="entry name" value="PhoH"/>
</dbReference>
<dbReference type="CDD" id="cd00081">
    <property type="entry name" value="Hint"/>
    <property type="match status" value="1"/>
</dbReference>
<accession>A0A917RHG2</accession>
<feature type="compositionally biased region" description="Basic residues" evidence="7">
    <location>
        <begin position="713"/>
        <end position="724"/>
    </location>
</feature>
<dbReference type="PANTHER" id="PTHR30473:SF1">
    <property type="entry name" value="PHOH-LIKE PROTEIN"/>
    <property type="match status" value="1"/>
</dbReference>
<protein>
    <recommendedName>
        <fullName evidence="6">PhoH-like protein</fullName>
    </recommendedName>
</protein>
<keyword evidence="5" id="KW-0067">ATP-binding</keyword>
<evidence type="ECO:0000256" key="5">
    <source>
        <dbReference type="ARBA" id="ARBA00022840"/>
    </source>
</evidence>
<feature type="region of interest" description="Disordered" evidence="7">
    <location>
        <begin position="696"/>
        <end position="724"/>
    </location>
</feature>
<feature type="region of interest" description="Disordered" evidence="7">
    <location>
        <begin position="1"/>
        <end position="23"/>
    </location>
</feature>
<keyword evidence="10" id="KW-1185">Reference proteome</keyword>
<dbReference type="InterPro" id="IPR004860">
    <property type="entry name" value="LAGLIDADG_dom"/>
</dbReference>
<dbReference type="Proteomes" id="UP000638263">
    <property type="component" value="Unassembled WGS sequence"/>
</dbReference>
<dbReference type="PROSITE" id="PS50819">
    <property type="entry name" value="INTEIN_ENDONUCLEASE"/>
    <property type="match status" value="1"/>
</dbReference>
<dbReference type="GO" id="GO:0005524">
    <property type="term" value="F:ATP binding"/>
    <property type="evidence" value="ECO:0007669"/>
    <property type="project" value="UniProtKB-KW"/>
</dbReference>
<dbReference type="GO" id="GO:0004519">
    <property type="term" value="F:endonuclease activity"/>
    <property type="evidence" value="ECO:0007669"/>
    <property type="project" value="InterPro"/>
</dbReference>
<evidence type="ECO:0000256" key="2">
    <source>
        <dbReference type="ARBA" id="ARBA00010393"/>
    </source>
</evidence>
<dbReference type="SUPFAM" id="SSF55608">
    <property type="entry name" value="Homing endonucleases"/>
    <property type="match status" value="1"/>
</dbReference>
<dbReference type="Gene3D" id="2.170.16.10">
    <property type="entry name" value="Hedgehog/Intein (Hint) domain"/>
    <property type="match status" value="1"/>
</dbReference>
<comment type="subcellular location">
    <subcellularLocation>
        <location evidence="1">Cytoplasm</location>
    </subcellularLocation>
</comment>
<dbReference type="InterPro" id="IPR003587">
    <property type="entry name" value="Hint_dom_N"/>
</dbReference>
<dbReference type="Pfam" id="PF02562">
    <property type="entry name" value="PhoH"/>
    <property type="match status" value="2"/>
</dbReference>
<dbReference type="Pfam" id="PF14528">
    <property type="entry name" value="LAGLIDADG_3"/>
    <property type="match status" value="1"/>
</dbReference>
<dbReference type="SMART" id="SM00306">
    <property type="entry name" value="HintN"/>
    <property type="match status" value="1"/>
</dbReference>
<dbReference type="InterPro" id="IPR036844">
    <property type="entry name" value="Hint_dom_sf"/>
</dbReference>
<name>A0A917RHG2_9NOCA</name>
<keyword evidence="4" id="KW-0547">Nucleotide-binding</keyword>
<dbReference type="InterPro" id="IPR027434">
    <property type="entry name" value="Homing_endonucl"/>
</dbReference>
<dbReference type="EMBL" id="BMMH01000003">
    <property type="protein sequence ID" value="GGL07742.1"/>
    <property type="molecule type" value="Genomic_DNA"/>
</dbReference>
<evidence type="ECO:0000256" key="3">
    <source>
        <dbReference type="ARBA" id="ARBA00022490"/>
    </source>
</evidence>
<reference evidence="9" key="1">
    <citation type="journal article" date="2014" name="Int. J. Syst. Evol. Microbiol.">
        <title>Complete genome sequence of Corynebacterium casei LMG S-19264T (=DSM 44701T), isolated from a smear-ripened cheese.</title>
        <authorList>
            <consortium name="US DOE Joint Genome Institute (JGI-PGF)"/>
            <person name="Walter F."/>
            <person name="Albersmeier A."/>
            <person name="Kalinowski J."/>
            <person name="Ruckert C."/>
        </authorList>
    </citation>
    <scope>NUCLEOTIDE SEQUENCE</scope>
    <source>
        <strain evidence="9">CGMCC 4.3508</strain>
    </source>
</reference>